<dbReference type="Pfam" id="PF03807">
    <property type="entry name" value="F420_oxidored"/>
    <property type="match status" value="1"/>
</dbReference>
<dbReference type="Proteomes" id="UP001205185">
    <property type="component" value="Unassembled WGS sequence"/>
</dbReference>
<gene>
    <name evidence="3" type="ORF">LV75_001486</name>
</gene>
<protein>
    <recommendedName>
        <fullName evidence="2">Pyrroline-5-carboxylate reductase catalytic N-terminal domain-containing protein</fullName>
    </recommendedName>
</protein>
<dbReference type="InterPro" id="IPR028939">
    <property type="entry name" value="P5C_Rdtase_cat_N"/>
</dbReference>
<evidence type="ECO:0000256" key="1">
    <source>
        <dbReference type="ARBA" id="ARBA00023002"/>
    </source>
</evidence>
<dbReference type="InterPro" id="IPR051267">
    <property type="entry name" value="STEAP_metalloreductase"/>
</dbReference>
<keyword evidence="1" id="KW-0560">Oxidoreductase</keyword>
<comment type="caution">
    <text evidence="3">The sequence shown here is derived from an EMBL/GenBank/DDBJ whole genome shotgun (WGS) entry which is preliminary data.</text>
</comment>
<name>A0ABT1I8U8_9PSEU</name>
<feature type="domain" description="Pyrroline-5-carboxylate reductase catalytic N-terminal" evidence="2">
    <location>
        <begin position="2"/>
        <end position="89"/>
    </location>
</feature>
<dbReference type="PANTHER" id="PTHR14239:SF10">
    <property type="entry name" value="REDUCTASE"/>
    <property type="match status" value="1"/>
</dbReference>
<keyword evidence="4" id="KW-1185">Reference proteome</keyword>
<evidence type="ECO:0000313" key="3">
    <source>
        <dbReference type="EMBL" id="MCP2268998.1"/>
    </source>
</evidence>
<accession>A0ABT1I8U8</accession>
<evidence type="ECO:0000259" key="2">
    <source>
        <dbReference type="Pfam" id="PF03807"/>
    </source>
</evidence>
<reference evidence="3 4" key="1">
    <citation type="submission" date="2022-06" db="EMBL/GenBank/DDBJ databases">
        <title>Genomic Encyclopedia of Archaeal and Bacterial Type Strains, Phase II (KMG-II): from individual species to whole genera.</title>
        <authorList>
            <person name="Goeker M."/>
        </authorList>
    </citation>
    <scope>NUCLEOTIDE SEQUENCE [LARGE SCALE GENOMIC DNA]</scope>
    <source>
        <strain evidence="3 4">DSM 44255</strain>
    </source>
</reference>
<evidence type="ECO:0000313" key="4">
    <source>
        <dbReference type="Proteomes" id="UP001205185"/>
    </source>
</evidence>
<dbReference type="EMBL" id="JAMTCO010000004">
    <property type="protein sequence ID" value="MCP2268998.1"/>
    <property type="molecule type" value="Genomic_DNA"/>
</dbReference>
<dbReference type="RefSeq" id="WP_253886021.1">
    <property type="nucleotide sequence ID" value="NZ_BAAAVB010000016.1"/>
</dbReference>
<dbReference type="InterPro" id="IPR036291">
    <property type="entry name" value="NAD(P)-bd_dom_sf"/>
</dbReference>
<sequence length="196" mass="19895">MRIGILGTGAVATALGASWAAHGHTITIAGRSPERAKALADTWGATAATLREAASADVVLLAIRWEGVPDVLDATQGLLTGKTLIDPSNAVEHGVGVLLPQTSAAEEIAERSGAHVVKAFHLFPAAHWAAAAGTVVPLCGDHRAALDTTATLVRDLGATPAVLGPLSRARQLEEVAGFVIGLAFAGTNPNAAIPRT</sequence>
<dbReference type="Gene3D" id="3.40.50.720">
    <property type="entry name" value="NAD(P)-binding Rossmann-like Domain"/>
    <property type="match status" value="1"/>
</dbReference>
<proteinExistence type="predicted"/>
<dbReference type="SUPFAM" id="SSF51735">
    <property type="entry name" value="NAD(P)-binding Rossmann-fold domains"/>
    <property type="match status" value="1"/>
</dbReference>
<organism evidence="3 4">
    <name type="scientific">Actinokineospora diospyrosa</name>
    <dbReference type="NCBI Taxonomy" id="103728"/>
    <lineage>
        <taxon>Bacteria</taxon>
        <taxon>Bacillati</taxon>
        <taxon>Actinomycetota</taxon>
        <taxon>Actinomycetes</taxon>
        <taxon>Pseudonocardiales</taxon>
        <taxon>Pseudonocardiaceae</taxon>
        <taxon>Actinokineospora</taxon>
    </lineage>
</organism>
<dbReference type="PANTHER" id="PTHR14239">
    <property type="entry name" value="DUDULIN-RELATED"/>
    <property type="match status" value="1"/>
</dbReference>